<feature type="transmembrane region" description="Helical" evidence="1">
    <location>
        <begin position="214"/>
        <end position="230"/>
    </location>
</feature>
<evidence type="ECO:0000256" key="1">
    <source>
        <dbReference type="SAM" id="Phobius"/>
    </source>
</evidence>
<reference evidence="2 3" key="1">
    <citation type="journal article" date="2016" name="Nat. Commun.">
        <title>Thousands of microbial genomes shed light on interconnected biogeochemical processes in an aquifer system.</title>
        <authorList>
            <person name="Anantharaman K."/>
            <person name="Brown C.T."/>
            <person name="Hug L.A."/>
            <person name="Sharon I."/>
            <person name="Castelle C.J."/>
            <person name="Probst A.J."/>
            <person name="Thomas B.C."/>
            <person name="Singh A."/>
            <person name="Wilkins M.J."/>
            <person name="Karaoz U."/>
            <person name="Brodie E.L."/>
            <person name="Williams K.H."/>
            <person name="Hubbard S.S."/>
            <person name="Banfield J.F."/>
        </authorList>
    </citation>
    <scope>NUCLEOTIDE SEQUENCE [LARGE SCALE GENOMIC DNA]</scope>
</reference>
<comment type="caution">
    <text evidence="2">The sequence shown here is derived from an EMBL/GenBank/DDBJ whole genome shotgun (WGS) entry which is preliminary data.</text>
</comment>
<keyword evidence="1" id="KW-0472">Membrane</keyword>
<keyword evidence="1" id="KW-0812">Transmembrane</keyword>
<feature type="transmembrane region" description="Helical" evidence="1">
    <location>
        <begin position="285"/>
        <end position="312"/>
    </location>
</feature>
<feature type="transmembrane region" description="Helical" evidence="1">
    <location>
        <begin position="242"/>
        <end position="265"/>
    </location>
</feature>
<feature type="transmembrane region" description="Helical" evidence="1">
    <location>
        <begin position="107"/>
        <end position="127"/>
    </location>
</feature>
<evidence type="ECO:0008006" key="4">
    <source>
        <dbReference type="Google" id="ProtNLM"/>
    </source>
</evidence>
<dbReference type="PANTHER" id="PTHR37422:SF13">
    <property type="entry name" value="LIPOPOLYSACCHARIDE BIOSYNTHESIS PROTEIN PA4999-RELATED"/>
    <property type="match status" value="1"/>
</dbReference>
<organism evidence="2 3">
    <name type="scientific">Candidatus Roizmanbacteria bacterium RIFCSPHIGHO2_01_FULL_39_12c</name>
    <dbReference type="NCBI Taxonomy" id="1802031"/>
    <lineage>
        <taxon>Bacteria</taxon>
        <taxon>Candidatus Roizmaniibacteriota</taxon>
    </lineage>
</organism>
<name>A0A1F7GB52_9BACT</name>
<accession>A0A1F7GB52</accession>
<dbReference type="Proteomes" id="UP000177208">
    <property type="component" value="Unassembled WGS sequence"/>
</dbReference>
<sequence length="357" mass="41275">MFTVLNIIILFSVLIIGGLGWENYYFLGSILLWLIINFFISVRQKKDFKFPPGVFLYQIFLIFFSFNLFWTKNFWSTLLYLMFYAIGFFFWIIAYNQKPKFKHLAGLVILLGVIFAIWSIVNILIGIEPKIDSFSLNKFATRDHHHIADLWAVVLSIIAVNLMTGSKNKIYWLLIPFGAYLFYISRSRTAILALLAGTFYIFQALPETKKYLKRLYILITAAILLFLFFGRTKPVLLDRVYYLQGIAGVIRNPLGVGVGNFGLISSDSKNHLFGLSDFSSVAMNLILEMLTGMGVFAFIFLVWFIKVIFTVFAHHDENSLVPKLIFLTLTVNFLFDFTYLIPTFLWLWFISLGLSQK</sequence>
<evidence type="ECO:0000313" key="2">
    <source>
        <dbReference type="EMBL" id="OGK16094.1"/>
    </source>
</evidence>
<keyword evidence="1" id="KW-1133">Transmembrane helix</keyword>
<dbReference type="EMBL" id="MFZG01000027">
    <property type="protein sequence ID" value="OGK16094.1"/>
    <property type="molecule type" value="Genomic_DNA"/>
</dbReference>
<dbReference type="InterPro" id="IPR051533">
    <property type="entry name" value="WaaL-like"/>
</dbReference>
<feature type="transmembrane region" description="Helical" evidence="1">
    <location>
        <begin position="171"/>
        <end position="202"/>
    </location>
</feature>
<dbReference type="PANTHER" id="PTHR37422">
    <property type="entry name" value="TEICHURONIC ACID BIOSYNTHESIS PROTEIN TUAE"/>
    <property type="match status" value="1"/>
</dbReference>
<dbReference type="AlphaFoldDB" id="A0A1F7GB52"/>
<feature type="transmembrane region" description="Helical" evidence="1">
    <location>
        <begin position="24"/>
        <end position="42"/>
    </location>
</feature>
<feature type="transmembrane region" description="Helical" evidence="1">
    <location>
        <begin position="54"/>
        <end position="71"/>
    </location>
</feature>
<feature type="transmembrane region" description="Helical" evidence="1">
    <location>
        <begin position="77"/>
        <end position="95"/>
    </location>
</feature>
<gene>
    <name evidence="2" type="ORF">A2774_01850</name>
</gene>
<evidence type="ECO:0000313" key="3">
    <source>
        <dbReference type="Proteomes" id="UP000177208"/>
    </source>
</evidence>
<feature type="transmembrane region" description="Helical" evidence="1">
    <location>
        <begin position="147"/>
        <end position="164"/>
    </location>
</feature>
<feature type="transmembrane region" description="Helical" evidence="1">
    <location>
        <begin position="324"/>
        <end position="349"/>
    </location>
</feature>
<proteinExistence type="predicted"/>
<protein>
    <recommendedName>
        <fullName evidence="4">O-antigen polymerase</fullName>
    </recommendedName>
</protein>